<accession>A0A4R4E7V3</accession>
<proteinExistence type="predicted"/>
<dbReference type="OrthoDB" id="9766750at2"/>
<dbReference type="Pfam" id="PF12836">
    <property type="entry name" value="HHH_3"/>
    <property type="match status" value="1"/>
</dbReference>
<dbReference type="SUPFAM" id="SSF47781">
    <property type="entry name" value="RuvA domain 2-like"/>
    <property type="match status" value="1"/>
</dbReference>
<feature type="signal peptide" evidence="1">
    <location>
        <begin position="1"/>
        <end position="18"/>
    </location>
</feature>
<dbReference type="EMBL" id="SKFH01000001">
    <property type="protein sequence ID" value="TCZ75023.1"/>
    <property type="molecule type" value="Genomic_DNA"/>
</dbReference>
<dbReference type="Gene3D" id="1.10.150.320">
    <property type="entry name" value="Photosystem II 12 kDa extrinsic protein"/>
    <property type="match status" value="1"/>
</dbReference>
<comment type="caution">
    <text evidence="2">The sequence shown here is derived from an EMBL/GenBank/DDBJ whole genome shotgun (WGS) entry which is preliminary data.</text>
</comment>
<evidence type="ECO:0000313" key="3">
    <source>
        <dbReference type="Proteomes" id="UP000295164"/>
    </source>
</evidence>
<reference evidence="2 3" key="1">
    <citation type="submission" date="2019-03" db="EMBL/GenBank/DDBJ databases">
        <authorList>
            <person name="Kim M.K.M."/>
        </authorList>
    </citation>
    <scope>NUCLEOTIDE SEQUENCE [LARGE SCALE GENOMIC DNA]</scope>
    <source>
        <strain evidence="2 3">17J68-15</strain>
    </source>
</reference>
<keyword evidence="1" id="KW-0732">Signal</keyword>
<name>A0A4R4E7V3_9BACT</name>
<keyword evidence="3" id="KW-1185">Reference proteome</keyword>
<sequence>MRYLMLLVEILVAFCAAAQEPDQLERRQEASERTVEEEPLVQESEWRRRHPLCVNTATADELRGLPGLTELQVQRLLAWRRQLGALLVPEELAAVPGWDPETVRRLRPYLTTEAAAPAQLRQALRAGAHTVLLRAARPLQLPEPYAAGDYAGGPERLLLRYRFRSEHLRGGVSLEKDPGEPLTPDFASAHLYWQGSGLLRTLALGDFTVNMGQGLIQWDAPAFGGAADLASLKRQGPFLQPFLSADEYHFSRGAGVTLEKGAWQLSLYASLRRLSGRIDSSATAPVITSINRSGYHRTASERAGSATLGSHALGGQLQWERGTLRLALNARWLRFSAPLASGGKPYERFEAQGQQLRHTSIEWGLTRGPAHFFGEAALDAKGTVAFVQGLLFSGGALWDAALQYRHFPARYAAFDGNAVGRRTEPQNEEGLYVGIQLHPAQGPHLEAWAEGYRFPWLRYGVDAPTGGFNGGVQVGWRPNRKTEAGIRYRCSTEEETVAAGLPMALPAAVRRRALRLQLAQDWGSWRGSFRAEGLWMDDASGPQRGFAESVLLKLPTWNGVRVSLQAHYYDTDSYAARLYQYTEGAGGGSIGIFYGSGQRYSLIMQYDLTKHVHVSVQGIRTLPISRPGGSPAVDAAVTEIRTQLFWH</sequence>
<evidence type="ECO:0000256" key="1">
    <source>
        <dbReference type="SAM" id="SignalP"/>
    </source>
</evidence>
<dbReference type="InterPro" id="IPR010994">
    <property type="entry name" value="RuvA_2-like"/>
</dbReference>
<dbReference type="RefSeq" id="WP_131850378.1">
    <property type="nucleotide sequence ID" value="NZ_SKFH01000001.1"/>
</dbReference>
<evidence type="ECO:0000313" key="2">
    <source>
        <dbReference type="EMBL" id="TCZ75023.1"/>
    </source>
</evidence>
<protein>
    <submittedName>
        <fullName evidence="2">Helix-hairpin-helix domain-containing protein</fullName>
    </submittedName>
</protein>
<feature type="chain" id="PRO_5020727767" evidence="1">
    <location>
        <begin position="19"/>
        <end position="647"/>
    </location>
</feature>
<gene>
    <name evidence="2" type="ORF">E0486_01585</name>
</gene>
<dbReference type="Proteomes" id="UP000295164">
    <property type="component" value="Unassembled WGS sequence"/>
</dbReference>
<organism evidence="2 3">
    <name type="scientific">Flaviaesturariibacter aridisoli</name>
    <dbReference type="NCBI Taxonomy" id="2545761"/>
    <lineage>
        <taxon>Bacteria</taxon>
        <taxon>Pseudomonadati</taxon>
        <taxon>Bacteroidota</taxon>
        <taxon>Chitinophagia</taxon>
        <taxon>Chitinophagales</taxon>
        <taxon>Chitinophagaceae</taxon>
        <taxon>Flaviaestuariibacter</taxon>
    </lineage>
</organism>
<dbReference type="AlphaFoldDB" id="A0A4R4E7V3"/>